<dbReference type="RefSeq" id="WP_005542141.1">
    <property type="nucleotide sequence ID" value="NZ_JH378841.1"/>
</dbReference>
<dbReference type="GO" id="GO:1990170">
    <property type="term" value="P:stress response to cadmium ion"/>
    <property type="evidence" value="ECO:0007669"/>
    <property type="project" value="TreeGrafter"/>
</dbReference>
<keyword evidence="4" id="KW-1185">Reference proteome</keyword>
<evidence type="ECO:0000259" key="2">
    <source>
        <dbReference type="PROSITE" id="PS50151"/>
    </source>
</evidence>
<dbReference type="GO" id="GO:0005507">
    <property type="term" value="F:copper ion binding"/>
    <property type="evidence" value="ECO:0007669"/>
    <property type="project" value="TreeGrafter"/>
</dbReference>
<dbReference type="AlphaFoldDB" id="G5GKR4"/>
<dbReference type="GO" id="GO:1990169">
    <property type="term" value="P:stress response to copper ion"/>
    <property type="evidence" value="ECO:0007669"/>
    <property type="project" value="TreeGrafter"/>
</dbReference>
<dbReference type="eggNOG" id="COG3880">
    <property type="taxonomic scope" value="Bacteria"/>
</dbReference>
<feature type="compositionally biased region" description="Basic and acidic residues" evidence="1">
    <location>
        <begin position="132"/>
        <end position="151"/>
    </location>
</feature>
<protein>
    <recommendedName>
        <fullName evidence="2">UVR domain-containing protein</fullName>
    </recommendedName>
</protein>
<feature type="region of interest" description="Disordered" evidence="1">
    <location>
        <begin position="123"/>
        <end position="164"/>
    </location>
</feature>
<comment type="caution">
    <text evidence="3">The sequence shown here is derived from an EMBL/GenBank/DDBJ whole genome shotgun (WGS) entry which is preliminary data.</text>
</comment>
<dbReference type="InterPro" id="IPR001943">
    <property type="entry name" value="UVR_dom"/>
</dbReference>
<feature type="domain" description="UVR" evidence="2">
    <location>
        <begin position="162"/>
        <end position="197"/>
    </location>
</feature>
<dbReference type="Pfam" id="PF02151">
    <property type="entry name" value="UVR"/>
    <property type="match status" value="1"/>
</dbReference>
<proteinExistence type="predicted"/>
<dbReference type="SUPFAM" id="SSF46600">
    <property type="entry name" value="C-terminal UvrC-binding domain of UvrB"/>
    <property type="match status" value="1"/>
</dbReference>
<evidence type="ECO:0000313" key="4">
    <source>
        <dbReference type="Proteomes" id="UP000003011"/>
    </source>
</evidence>
<sequence length="204" mass="23118">MLCEKCKLREANIVFYEIIDGTKREYNLCSQCAEGIEFMHYSSVFNKEFSLSKLLSGLFGEQEPANKTEDYRQIVCPNCKTSYDSFINNSRFGCSECYEIFGPLISETIKQLQGSDIHKGKVPATVMLPKSRTADTPHGDEDTKDGSKNTKQEPLQDGESEKRRIEELELMLKMALGNEEYEAAAKYRDEIKVLKNAVKGKNNG</sequence>
<dbReference type="PROSITE" id="PS50151">
    <property type="entry name" value="UVR"/>
    <property type="match status" value="1"/>
</dbReference>
<organism evidence="3 4">
    <name type="scientific">Johnsonella ignava ATCC 51276</name>
    <dbReference type="NCBI Taxonomy" id="679200"/>
    <lineage>
        <taxon>Bacteria</taxon>
        <taxon>Bacillati</taxon>
        <taxon>Bacillota</taxon>
        <taxon>Clostridia</taxon>
        <taxon>Lachnospirales</taxon>
        <taxon>Lachnospiraceae</taxon>
        <taxon>Johnsonella</taxon>
    </lineage>
</organism>
<dbReference type="OrthoDB" id="9788704at2"/>
<dbReference type="PIRSF" id="PIRSF015034">
    <property type="entry name" value="YacH"/>
    <property type="match status" value="1"/>
</dbReference>
<dbReference type="GO" id="GO:0050897">
    <property type="term" value="F:cobalt ion binding"/>
    <property type="evidence" value="ECO:0007669"/>
    <property type="project" value="TreeGrafter"/>
</dbReference>
<dbReference type="HOGENOM" id="CLU_102553_1_0_9"/>
<evidence type="ECO:0000256" key="1">
    <source>
        <dbReference type="SAM" id="MobiDB-lite"/>
    </source>
</evidence>
<dbReference type="PANTHER" id="PTHR38430:SF1">
    <property type="entry name" value="PROTEIN-ARGININE KINASE ACTIVATOR PROTEIN"/>
    <property type="match status" value="1"/>
</dbReference>
<dbReference type="InterPro" id="IPR036876">
    <property type="entry name" value="UVR_dom_sf"/>
</dbReference>
<gene>
    <name evidence="3" type="ORF">HMPREF9333_02158</name>
</gene>
<dbReference type="GO" id="GO:0046870">
    <property type="term" value="F:cadmium ion binding"/>
    <property type="evidence" value="ECO:0007669"/>
    <property type="project" value="TreeGrafter"/>
</dbReference>
<name>G5GKR4_9FIRM</name>
<evidence type="ECO:0000313" key="3">
    <source>
        <dbReference type="EMBL" id="EHI54698.1"/>
    </source>
</evidence>
<dbReference type="Proteomes" id="UP000003011">
    <property type="component" value="Unassembled WGS sequence"/>
</dbReference>
<dbReference type="PANTHER" id="PTHR38430">
    <property type="entry name" value="PROTEIN-ARGININE KINASE ACTIVATOR PROTEIN"/>
    <property type="match status" value="1"/>
</dbReference>
<reference evidence="3 4" key="1">
    <citation type="submission" date="2011-08" db="EMBL/GenBank/DDBJ databases">
        <title>The Genome Sequence of Johnsonella ignava ATCC 51276.</title>
        <authorList>
            <consortium name="The Broad Institute Genome Sequencing Platform"/>
            <person name="Earl A."/>
            <person name="Ward D."/>
            <person name="Feldgarden M."/>
            <person name="Gevers D."/>
            <person name="Izard J."/>
            <person name="Blanton J.M."/>
            <person name="Baranova O.V."/>
            <person name="Dewhirst F.E."/>
            <person name="Young S.K."/>
            <person name="Zeng Q."/>
            <person name="Gargeya S."/>
            <person name="Fitzgerald M."/>
            <person name="Haas B."/>
            <person name="Abouelleil A."/>
            <person name="Alvarado L."/>
            <person name="Arachchi H.M."/>
            <person name="Berlin A."/>
            <person name="Brown A."/>
            <person name="Chapman S.B."/>
            <person name="Chen Z."/>
            <person name="Dunbar C."/>
            <person name="Freedman E."/>
            <person name="Gearin G."/>
            <person name="Gellesch M."/>
            <person name="Goldberg J."/>
            <person name="Griggs A."/>
            <person name="Gujja S."/>
            <person name="Heiman D."/>
            <person name="Howarth C."/>
            <person name="Larson L."/>
            <person name="Lui A."/>
            <person name="MacDonald P.J.P."/>
            <person name="Montmayeur A."/>
            <person name="Murphy C."/>
            <person name="Neiman D."/>
            <person name="Pearson M."/>
            <person name="Priest M."/>
            <person name="Roberts A."/>
            <person name="Saif S."/>
            <person name="Shea T."/>
            <person name="Shenoy N."/>
            <person name="Sisk P."/>
            <person name="Stolte C."/>
            <person name="Sykes S."/>
            <person name="Wortman J."/>
            <person name="Nusbaum C."/>
            <person name="Birren B."/>
        </authorList>
    </citation>
    <scope>NUCLEOTIDE SEQUENCE [LARGE SCALE GENOMIC DNA]</scope>
    <source>
        <strain evidence="3 4">ATCC 51276</strain>
    </source>
</reference>
<dbReference type="InterPro" id="IPR025542">
    <property type="entry name" value="YacH"/>
</dbReference>
<dbReference type="GO" id="GO:0008270">
    <property type="term" value="F:zinc ion binding"/>
    <property type="evidence" value="ECO:0007669"/>
    <property type="project" value="TreeGrafter"/>
</dbReference>
<dbReference type="STRING" id="679200.HMPREF9333_02158"/>
<accession>G5GKR4</accession>
<dbReference type="EMBL" id="ACZL01000045">
    <property type="protein sequence ID" value="EHI54698.1"/>
    <property type="molecule type" value="Genomic_DNA"/>
</dbReference>